<protein>
    <submittedName>
        <fullName evidence="2">Stress responsive alpha-beta barrel</fullName>
    </submittedName>
</protein>
<proteinExistence type="predicted"/>
<dbReference type="Gene3D" id="3.30.70.100">
    <property type="match status" value="1"/>
</dbReference>
<dbReference type="AlphaFoldDB" id="A0A7G3GEQ8"/>
<evidence type="ECO:0000313" key="3">
    <source>
        <dbReference type="Proteomes" id="UP000515917"/>
    </source>
</evidence>
<reference evidence="2 3" key="1">
    <citation type="submission" date="2018-01" db="EMBL/GenBank/DDBJ databases">
        <title>Genome sequence of Iodobacter sp. strain PCH194 isolated from Indian Trans-Himalaya.</title>
        <authorList>
            <person name="Kumar V."/>
            <person name="Thakur V."/>
            <person name="Kumar S."/>
            <person name="Singh D."/>
        </authorList>
    </citation>
    <scope>NUCLEOTIDE SEQUENCE [LARGE SCALE GENOMIC DNA]</scope>
    <source>
        <strain evidence="2 3">PCH194</strain>
    </source>
</reference>
<dbReference type="PROSITE" id="PS51502">
    <property type="entry name" value="S_R_A_B_BARREL"/>
    <property type="match status" value="1"/>
</dbReference>
<evidence type="ECO:0000313" key="2">
    <source>
        <dbReference type="EMBL" id="QBC45629.1"/>
    </source>
</evidence>
<dbReference type="SMART" id="SM00886">
    <property type="entry name" value="Dabb"/>
    <property type="match status" value="1"/>
</dbReference>
<dbReference type="Proteomes" id="UP000515917">
    <property type="component" value="Chromosome"/>
</dbReference>
<evidence type="ECO:0000259" key="1">
    <source>
        <dbReference type="PROSITE" id="PS51502"/>
    </source>
</evidence>
<dbReference type="InterPro" id="IPR013097">
    <property type="entry name" value="Dabb"/>
</dbReference>
<dbReference type="EMBL" id="CP025781">
    <property type="protein sequence ID" value="QBC45629.1"/>
    <property type="molecule type" value="Genomic_DNA"/>
</dbReference>
<accession>A0A7G3GEQ8</accession>
<dbReference type="Pfam" id="PF07876">
    <property type="entry name" value="Dabb"/>
    <property type="match status" value="1"/>
</dbReference>
<organism evidence="2 3">
    <name type="scientific">Iodobacter fluviatilis</name>
    <dbReference type="NCBI Taxonomy" id="537"/>
    <lineage>
        <taxon>Bacteria</taxon>
        <taxon>Pseudomonadati</taxon>
        <taxon>Pseudomonadota</taxon>
        <taxon>Betaproteobacteria</taxon>
        <taxon>Neisseriales</taxon>
        <taxon>Chitinibacteraceae</taxon>
        <taxon>Iodobacter</taxon>
    </lineage>
</organism>
<name>A0A7G3GEQ8_9NEIS</name>
<gene>
    <name evidence="2" type="ORF">C1H71_03740</name>
</gene>
<keyword evidence="3" id="KW-1185">Reference proteome</keyword>
<sequence length="161" mass="18234">MPALSATSLEEVSVINQQDKLKKELDSVGAARFTHSDYKKGQLRHIVLFRYKPSVNAEQRLEVTNRFMALQKSLRNNKPYISSIEEGLQSSGENADQGLEQAFQVTFNSEGDRNYYVGEPIVTDARYYDLAHQKFKAFVGPLLALQGVLVFDYTVNTKSHK</sequence>
<feature type="domain" description="Stress-response A/B barrel" evidence="1">
    <location>
        <begin position="43"/>
        <end position="153"/>
    </location>
</feature>
<dbReference type="KEGG" id="ifl:C1H71_03740"/>
<dbReference type="InterPro" id="IPR011008">
    <property type="entry name" value="Dimeric_a/b-barrel"/>
</dbReference>
<dbReference type="SUPFAM" id="SSF54909">
    <property type="entry name" value="Dimeric alpha+beta barrel"/>
    <property type="match status" value="1"/>
</dbReference>